<dbReference type="AlphaFoldDB" id="A0A922SCH9"/>
<evidence type="ECO:0000313" key="2">
    <source>
        <dbReference type="EMBL" id="KAH9632882.1"/>
    </source>
</evidence>
<protein>
    <submittedName>
        <fullName evidence="2">Uncharacterized protein</fullName>
    </submittedName>
</protein>
<accession>A0A922SCH9</accession>
<proteinExistence type="predicted"/>
<comment type="caution">
    <text evidence="2">The sequence shown here is derived from an EMBL/GenBank/DDBJ whole genome shotgun (WGS) entry which is preliminary data.</text>
</comment>
<evidence type="ECO:0000256" key="1">
    <source>
        <dbReference type="SAM" id="MobiDB-lite"/>
    </source>
</evidence>
<organism evidence="2 3">
    <name type="scientific">Spodoptera exigua</name>
    <name type="common">Beet armyworm</name>
    <name type="synonym">Noctua fulgens</name>
    <dbReference type="NCBI Taxonomy" id="7107"/>
    <lineage>
        <taxon>Eukaryota</taxon>
        <taxon>Metazoa</taxon>
        <taxon>Ecdysozoa</taxon>
        <taxon>Arthropoda</taxon>
        <taxon>Hexapoda</taxon>
        <taxon>Insecta</taxon>
        <taxon>Pterygota</taxon>
        <taxon>Neoptera</taxon>
        <taxon>Endopterygota</taxon>
        <taxon>Lepidoptera</taxon>
        <taxon>Glossata</taxon>
        <taxon>Ditrysia</taxon>
        <taxon>Noctuoidea</taxon>
        <taxon>Noctuidae</taxon>
        <taxon>Amphipyrinae</taxon>
        <taxon>Spodoptera</taxon>
    </lineage>
</organism>
<gene>
    <name evidence="2" type="ORF">HF086_002704</name>
</gene>
<sequence>MAHGAGYTTLGELLDENGETQQDEAILERVKILAQESLPRGWTQWEVVNASKEEIFGDKPDPNVLNKLTFALPTVGLVRAFDTEADHLSEMGYREIRYKLLDWAFTRALILGPPSIANRIRGSAARTELFKQSVDELRPLLHTQYEANKILSGSLSESEKSNRKRRSCVHLCSITSNHKSEDGPQPWPQHQKIVGSSA</sequence>
<feature type="region of interest" description="Disordered" evidence="1">
    <location>
        <begin position="175"/>
        <end position="198"/>
    </location>
</feature>
<name>A0A922SCH9_SPOEX</name>
<evidence type="ECO:0000313" key="3">
    <source>
        <dbReference type="Proteomes" id="UP000814243"/>
    </source>
</evidence>
<dbReference type="Proteomes" id="UP000814243">
    <property type="component" value="Unassembled WGS sequence"/>
</dbReference>
<dbReference type="EMBL" id="JACEFF010000678">
    <property type="protein sequence ID" value="KAH9632882.1"/>
    <property type="molecule type" value="Genomic_DNA"/>
</dbReference>
<reference evidence="2" key="1">
    <citation type="journal article" date="2021" name="G3 (Bethesda)">
        <title>Genome and transcriptome analysis of the beet armyworm Spodoptera exigua reveals targets for pest control. .</title>
        <authorList>
            <person name="Simon S."/>
            <person name="Breeschoten T."/>
            <person name="Jansen H.J."/>
            <person name="Dirks R.P."/>
            <person name="Schranz M.E."/>
            <person name="Ros V.I.D."/>
        </authorList>
    </citation>
    <scope>NUCLEOTIDE SEQUENCE</scope>
    <source>
        <strain evidence="2">TB_SE_WUR_2020</strain>
    </source>
</reference>